<protein>
    <recommendedName>
        <fullName evidence="4">Universal stress protein family protein</fullName>
    </recommendedName>
</protein>
<dbReference type="Gene3D" id="3.30.420.60">
    <property type="entry name" value="eRF1 domain 2"/>
    <property type="match status" value="1"/>
</dbReference>
<organism evidence="2 3">
    <name type="scientific">Streptomyces halobius</name>
    <dbReference type="NCBI Taxonomy" id="2879846"/>
    <lineage>
        <taxon>Bacteria</taxon>
        <taxon>Bacillati</taxon>
        <taxon>Actinomycetota</taxon>
        <taxon>Actinomycetes</taxon>
        <taxon>Kitasatosporales</taxon>
        <taxon>Streptomycetaceae</taxon>
        <taxon>Streptomyces</taxon>
    </lineage>
</organism>
<feature type="region of interest" description="Disordered" evidence="1">
    <location>
        <begin position="121"/>
        <end position="156"/>
    </location>
</feature>
<feature type="compositionally biased region" description="Basic residues" evidence="1">
    <location>
        <begin position="317"/>
        <end position="335"/>
    </location>
</feature>
<reference evidence="2" key="1">
    <citation type="submission" date="2021-10" db="EMBL/GenBank/DDBJ databases">
        <title>Streptomyces nigrumlapis sp.nov.,an antimicrobial producing actinobacterium isolated from Black Gobi rocks.</title>
        <authorList>
            <person name="Wen Y."/>
            <person name="Zhang W."/>
            <person name="Liu X.G."/>
        </authorList>
    </citation>
    <scope>NUCLEOTIDE SEQUENCE</scope>
    <source>
        <strain evidence="2">ST13-2-2</strain>
    </source>
</reference>
<dbReference type="EMBL" id="CP086322">
    <property type="protein sequence ID" value="UQA91467.1"/>
    <property type="molecule type" value="Genomic_DNA"/>
</dbReference>
<evidence type="ECO:0000256" key="1">
    <source>
        <dbReference type="SAM" id="MobiDB-lite"/>
    </source>
</evidence>
<feature type="region of interest" description="Disordered" evidence="1">
    <location>
        <begin position="296"/>
        <end position="385"/>
    </location>
</feature>
<proteinExistence type="predicted"/>
<feature type="compositionally biased region" description="Basic and acidic residues" evidence="1">
    <location>
        <begin position="139"/>
        <end position="156"/>
    </location>
</feature>
<evidence type="ECO:0000313" key="2">
    <source>
        <dbReference type="EMBL" id="UQA91467.1"/>
    </source>
</evidence>
<dbReference type="Proteomes" id="UP000830115">
    <property type="component" value="Chromosome"/>
</dbReference>
<dbReference type="Pfam" id="PF18844">
    <property type="entry name" value="baeRF_family2"/>
    <property type="match status" value="1"/>
</dbReference>
<name>A0ABY4M146_9ACTN</name>
<dbReference type="InterPro" id="IPR040701">
    <property type="entry name" value="Bact_RF_family2"/>
</dbReference>
<sequence>MSEITISHSHEDGTILEGSSEGDGVWEILRGLRDNWWFLEKALAVERTGEPATQAGCALFAADGEVALDPPLPAPPAVPSTSWGLVPRLTPLLEAVGDDPVCLVVTVDKSGADFALHSSRGGEDAGTVAGVDWPTHRTGRNDRAERHLQSKAEESWEHNAREIAEAAREVFEKSGAAALLLAGDPRERKSVHEKLPPLLRDVTYETAHGGRAPGADTASLDRDIAQVRALSERAHLAEVTGRFRARAEPAGGETPYAAEGIPALIEAAREHQIDTLLVSPHSADAARNVWVGKTPDQVAVRSSRTPVPGRAPSHPGTRGRRPGPLRRGQRRRRRGGERSRRSTGRGTGRHSAVDGGGTADVRRHRAVGVPGRSTRGSDRCGAVPE</sequence>
<dbReference type="InterPro" id="IPR042226">
    <property type="entry name" value="eFR1_2_sf"/>
</dbReference>
<gene>
    <name evidence="2" type="ORF">K9S39_05870</name>
</gene>
<evidence type="ECO:0000313" key="3">
    <source>
        <dbReference type="Proteomes" id="UP000830115"/>
    </source>
</evidence>
<keyword evidence="3" id="KW-1185">Reference proteome</keyword>
<evidence type="ECO:0008006" key="4">
    <source>
        <dbReference type="Google" id="ProtNLM"/>
    </source>
</evidence>
<accession>A0ABY4M146</accession>
<dbReference type="RefSeq" id="WP_248862293.1">
    <property type="nucleotide sequence ID" value="NZ_CP086322.1"/>
</dbReference>